<evidence type="ECO:0000313" key="1">
    <source>
        <dbReference type="EMBL" id="MDE8645720.1"/>
    </source>
</evidence>
<gene>
    <name evidence="1" type="ORF">PXH69_12235</name>
</gene>
<evidence type="ECO:0000313" key="2">
    <source>
        <dbReference type="Proteomes" id="UP001217325"/>
    </source>
</evidence>
<proteinExistence type="predicted"/>
<comment type="caution">
    <text evidence="1">The sequence shown here is derived from an EMBL/GenBank/DDBJ whole genome shotgun (WGS) entry which is preliminary data.</text>
</comment>
<dbReference type="Proteomes" id="UP001217325">
    <property type="component" value="Unassembled WGS sequence"/>
</dbReference>
<sequence length="47" mass="5283">MLAPIMAPAAALAEPVVWNEDPQRQGWWKRILAATPPENPTNEEFQP</sequence>
<protein>
    <submittedName>
        <fullName evidence="1">Uncharacterized protein</fullName>
    </submittedName>
</protein>
<dbReference type="AlphaFoldDB" id="A0AAW6LLG0"/>
<name>A0AAW6LLG0_RHOSG</name>
<organism evidence="1 2">
    <name type="scientific">Rhodococcus qingshengii</name>
    <dbReference type="NCBI Taxonomy" id="334542"/>
    <lineage>
        <taxon>Bacteria</taxon>
        <taxon>Bacillati</taxon>
        <taxon>Actinomycetota</taxon>
        <taxon>Actinomycetes</taxon>
        <taxon>Mycobacteriales</taxon>
        <taxon>Nocardiaceae</taxon>
        <taxon>Rhodococcus</taxon>
        <taxon>Rhodococcus erythropolis group</taxon>
    </lineage>
</organism>
<reference evidence="1" key="1">
    <citation type="submission" date="2023-02" db="EMBL/GenBank/DDBJ databases">
        <title>A novel hydrolase synthesized by Rhodococcus erythropolis HQ is responsible for the detoxification of Zearalenone.</title>
        <authorList>
            <person name="Hu J."/>
            <person name="Xu J."/>
        </authorList>
    </citation>
    <scope>NUCLEOTIDE SEQUENCE</scope>
    <source>
        <strain evidence="1">HQ</strain>
    </source>
</reference>
<accession>A0AAW6LLG0</accession>
<dbReference type="RefSeq" id="WP_193595562.1">
    <property type="nucleotide sequence ID" value="NZ_CP029297.1"/>
</dbReference>
<dbReference type="EMBL" id="JARDXE010000007">
    <property type="protein sequence ID" value="MDE8645720.1"/>
    <property type="molecule type" value="Genomic_DNA"/>
</dbReference>